<dbReference type="CDD" id="cd00085">
    <property type="entry name" value="HNHc"/>
    <property type="match status" value="1"/>
</dbReference>
<comment type="caution">
    <text evidence="2">The sequence shown here is derived from an EMBL/GenBank/DDBJ whole genome shotgun (WGS) entry which is preliminary data.</text>
</comment>
<dbReference type="OrthoDB" id="3261064at2"/>
<evidence type="ECO:0000259" key="1">
    <source>
        <dbReference type="SMART" id="SM00507"/>
    </source>
</evidence>
<keyword evidence="3" id="KW-1185">Reference proteome</keyword>
<dbReference type="RefSeq" id="WP_109228401.1">
    <property type="nucleotide sequence ID" value="NZ_PYHR01000002.1"/>
</dbReference>
<organism evidence="2 3">
    <name type="scientific">Serinibacter arcticus</name>
    <dbReference type="NCBI Taxonomy" id="1655435"/>
    <lineage>
        <taxon>Bacteria</taxon>
        <taxon>Bacillati</taxon>
        <taxon>Actinomycetota</taxon>
        <taxon>Actinomycetes</taxon>
        <taxon>Micrococcales</taxon>
        <taxon>Beutenbergiaceae</taxon>
        <taxon>Serinibacter</taxon>
    </lineage>
</organism>
<proteinExistence type="predicted"/>
<dbReference type="EMBL" id="PYHR01000002">
    <property type="protein sequence ID" value="PWD50017.1"/>
    <property type="molecule type" value="Genomic_DNA"/>
</dbReference>
<dbReference type="Proteomes" id="UP000245166">
    <property type="component" value="Unassembled WGS sequence"/>
</dbReference>
<dbReference type="AlphaFoldDB" id="A0A2U1ZSQ7"/>
<evidence type="ECO:0000313" key="2">
    <source>
        <dbReference type="EMBL" id="PWD50017.1"/>
    </source>
</evidence>
<protein>
    <recommendedName>
        <fullName evidence="1">HNH nuclease domain-containing protein</fullName>
    </recommendedName>
</protein>
<dbReference type="InterPro" id="IPR003615">
    <property type="entry name" value="HNH_nuc"/>
</dbReference>
<reference evidence="2 3" key="1">
    <citation type="submission" date="2018-03" db="EMBL/GenBank/DDBJ databases">
        <title>Genome assembly of novel Miniimonas species PCH200.</title>
        <authorList>
            <person name="Thakur V."/>
            <person name="Kumar V."/>
            <person name="Singh D."/>
        </authorList>
    </citation>
    <scope>NUCLEOTIDE SEQUENCE [LARGE SCALE GENOMIC DNA]</scope>
    <source>
        <strain evidence="2 3">PCH200</strain>
    </source>
</reference>
<accession>A0A2U1ZSQ7</accession>
<evidence type="ECO:0000313" key="3">
    <source>
        <dbReference type="Proteomes" id="UP000245166"/>
    </source>
</evidence>
<dbReference type="SMART" id="SM00507">
    <property type="entry name" value="HNHc"/>
    <property type="match status" value="1"/>
</dbReference>
<name>A0A2U1ZSQ7_9MICO</name>
<sequence length="137" mass="14743">MNPQNAGHPPDPGTELITEGYTPSAALARKVRQAHPTCVAPSCTVPSTACDLDHVVPWPLGPTSEGNLRPLCRRHHLLKTHLGHTLAVDPTGAAIWTTPTGHRYLRPFGGESRLIVVPARRRRGRTRAAEELSADAG</sequence>
<feature type="domain" description="HNH nuclease" evidence="1">
    <location>
        <begin position="26"/>
        <end position="77"/>
    </location>
</feature>
<gene>
    <name evidence="2" type="ORF">C8046_04330</name>
</gene>
<dbReference type="Gene3D" id="1.10.30.50">
    <property type="match status" value="1"/>
</dbReference>